<name>A0A382J7F6_9ZZZZ</name>
<proteinExistence type="predicted"/>
<protein>
    <submittedName>
        <fullName evidence="1">Uncharacterized protein</fullName>
    </submittedName>
</protein>
<feature type="non-terminal residue" evidence="1">
    <location>
        <position position="142"/>
    </location>
</feature>
<gene>
    <name evidence="1" type="ORF">METZ01_LOCUS260700</name>
</gene>
<organism evidence="1">
    <name type="scientific">marine metagenome</name>
    <dbReference type="NCBI Taxonomy" id="408172"/>
    <lineage>
        <taxon>unclassified sequences</taxon>
        <taxon>metagenomes</taxon>
        <taxon>ecological metagenomes</taxon>
    </lineage>
</organism>
<dbReference type="EMBL" id="UINC01072307">
    <property type="protein sequence ID" value="SVC07846.1"/>
    <property type="molecule type" value="Genomic_DNA"/>
</dbReference>
<evidence type="ECO:0000313" key="1">
    <source>
        <dbReference type="EMBL" id="SVC07846.1"/>
    </source>
</evidence>
<accession>A0A382J7F6</accession>
<reference evidence="1" key="1">
    <citation type="submission" date="2018-05" db="EMBL/GenBank/DDBJ databases">
        <authorList>
            <person name="Lanie J.A."/>
            <person name="Ng W.-L."/>
            <person name="Kazmierczak K.M."/>
            <person name="Andrzejewski T.M."/>
            <person name="Davidsen T.M."/>
            <person name="Wayne K.J."/>
            <person name="Tettelin H."/>
            <person name="Glass J.I."/>
            <person name="Rusch D."/>
            <person name="Podicherti R."/>
            <person name="Tsui H.-C.T."/>
            <person name="Winkler M.E."/>
        </authorList>
    </citation>
    <scope>NUCLEOTIDE SEQUENCE</scope>
</reference>
<sequence>MIFSRAKRVLFLLRTYNDIDHITPVIWKTVTSGWPTFFLFVDKDYSEDYRIRFLEAHGAEKIRSISIEWYYKRVRNSIPLKLLQKVVDRLVAYSVGFIFVFCRGIDVIASEWSGPFGRARSEYFLRPAHLLQIPIFSLPHGY</sequence>
<dbReference type="AlphaFoldDB" id="A0A382J7F6"/>